<dbReference type="GO" id="GO:0070043">
    <property type="term" value="F:rRNA (guanine-N7-)-methyltransferase activity"/>
    <property type="evidence" value="ECO:0007669"/>
    <property type="project" value="UniProtKB-UniRule"/>
</dbReference>
<feature type="binding site" evidence="6">
    <location>
        <position position="81"/>
    </location>
    <ligand>
        <name>S-adenosyl-L-methionine</name>
        <dbReference type="ChEBI" id="CHEBI:59789"/>
    </ligand>
</feature>
<dbReference type="Pfam" id="PF02527">
    <property type="entry name" value="GidB"/>
    <property type="match status" value="1"/>
</dbReference>
<accession>G7V9C6</accession>
<protein>
    <recommendedName>
        <fullName evidence="6">Ribosomal RNA small subunit methyltransferase G</fullName>
        <ecNumber evidence="6">2.1.1.-</ecNumber>
    </recommendedName>
    <alternativeName>
        <fullName evidence="6">16S rRNA 7-methylguanosine methyltransferase</fullName>
        <shortName evidence="6">16S rRNA m7G methyltransferase</shortName>
    </alternativeName>
</protein>
<dbReference type="GO" id="GO:0005829">
    <property type="term" value="C:cytosol"/>
    <property type="evidence" value="ECO:0007669"/>
    <property type="project" value="TreeGrafter"/>
</dbReference>
<keyword evidence="8" id="KW-1185">Reference proteome</keyword>
<evidence type="ECO:0000313" key="7">
    <source>
        <dbReference type="EMBL" id="AER67586.1"/>
    </source>
</evidence>
<keyword evidence="4 6" id="KW-0808">Transferase</keyword>
<evidence type="ECO:0000256" key="6">
    <source>
        <dbReference type="HAMAP-Rule" id="MF_00074"/>
    </source>
</evidence>
<gene>
    <name evidence="6" type="primary">rsmG</name>
    <name evidence="7" type="ordered locus">Tlie_1877</name>
</gene>
<dbReference type="Gene3D" id="3.40.50.150">
    <property type="entry name" value="Vaccinia Virus protein VP39"/>
    <property type="match status" value="1"/>
</dbReference>
<dbReference type="EC" id="2.1.1.-" evidence="6"/>
<keyword evidence="3 6" id="KW-0489">Methyltransferase</keyword>
<name>G7V9C6_THELD</name>
<comment type="caution">
    <text evidence="6">Lacks conserved residue(s) required for the propagation of feature annotation.</text>
</comment>
<dbReference type="HOGENOM" id="CLU_065341_0_0_0"/>
<dbReference type="SUPFAM" id="SSF53335">
    <property type="entry name" value="S-adenosyl-L-methionine-dependent methyltransferases"/>
    <property type="match status" value="1"/>
</dbReference>
<dbReference type="NCBIfam" id="TIGR00138">
    <property type="entry name" value="rsmG_gidB"/>
    <property type="match status" value="1"/>
</dbReference>
<keyword evidence="1 6" id="KW-0963">Cytoplasm</keyword>
<evidence type="ECO:0000256" key="1">
    <source>
        <dbReference type="ARBA" id="ARBA00022490"/>
    </source>
</evidence>
<proteinExistence type="inferred from homology"/>
<feature type="binding site" evidence="6">
    <location>
        <begin position="127"/>
        <end position="128"/>
    </location>
    <ligand>
        <name>S-adenosyl-L-methionine</name>
        <dbReference type="ChEBI" id="CHEBI:59789"/>
    </ligand>
</feature>
<reference evidence="7 8" key="2">
    <citation type="journal article" date="2012" name="Stand. Genomic Sci.">
        <title>Genome sequence of the moderately thermophilic, amino-acid-degrading and sulfur-reducing bacterium Thermovirga lienii type strain (Cas60314(T)).</title>
        <authorList>
            <person name="Goker M."/>
            <person name="Saunders E."/>
            <person name="Lapidus A."/>
            <person name="Nolan M."/>
            <person name="Lucas S."/>
            <person name="Hammon N."/>
            <person name="Deshpande S."/>
            <person name="Cheng J.F."/>
            <person name="Han C."/>
            <person name="Tapia R."/>
            <person name="Goodwin L.A."/>
            <person name="Pitluck S."/>
            <person name="Liolios K."/>
            <person name="Mavromatis K."/>
            <person name="Pagani I."/>
            <person name="Ivanova N."/>
            <person name="Mikhailova N."/>
            <person name="Pati A."/>
            <person name="Chen A."/>
            <person name="Palaniappan K."/>
            <person name="Land M."/>
            <person name="Chang Y.J."/>
            <person name="Jeffries C.D."/>
            <person name="Brambilla E.M."/>
            <person name="Rohde M."/>
            <person name="Spring S."/>
            <person name="Detter J.C."/>
            <person name="Woyke T."/>
            <person name="Bristow J."/>
            <person name="Eisen J.A."/>
            <person name="Markowitz V."/>
            <person name="Hugenholtz P."/>
            <person name="Kyrpides N.C."/>
            <person name="Klenk H.P."/>
        </authorList>
    </citation>
    <scope>NUCLEOTIDE SEQUENCE [LARGE SCALE GENOMIC DNA]</scope>
    <source>
        <strain evidence="8">ATCC BAA-1197 / DSM 17291 / Cas60314</strain>
    </source>
</reference>
<dbReference type="KEGG" id="tli:Tlie_1877"/>
<keyword evidence="5 6" id="KW-0949">S-adenosyl-L-methionine</keyword>
<dbReference type="eggNOG" id="COG0357">
    <property type="taxonomic scope" value="Bacteria"/>
</dbReference>
<dbReference type="Proteomes" id="UP000005868">
    <property type="component" value="Chromosome"/>
</dbReference>
<comment type="subcellular location">
    <subcellularLocation>
        <location evidence="6">Cytoplasm</location>
    </subcellularLocation>
</comment>
<evidence type="ECO:0000256" key="2">
    <source>
        <dbReference type="ARBA" id="ARBA00022552"/>
    </source>
</evidence>
<evidence type="ECO:0000256" key="3">
    <source>
        <dbReference type="ARBA" id="ARBA00022603"/>
    </source>
</evidence>
<comment type="function">
    <text evidence="6">Specifically methylates the N7 position of a guanine in 16S rRNA.</text>
</comment>
<comment type="similarity">
    <text evidence="6">Belongs to the methyltransferase superfamily. RNA methyltransferase RsmG family.</text>
</comment>
<sequence>MKIIKIKAEIHIEDIMPEIQRNEDTLETYVHILSAMNSTSRLTGERDPSKIWNEHLLDCGFSLPLIPEIGSAVDVGTGGGLPGMLWAICRPHLNVYLLDSVHKKCAAVGEMIRNLGLKNAFVVCDRAEIFAAENRERFSAAATRAVGHLGLCAEYMSPLVMKGGILLCFKGPKVEEELKEVGPSWNKLGLSEPEIYSYRLGEKNLFLVVWKKEEYCPKTFPRKPGRAQKLHWWRCVR</sequence>
<feature type="binding site" evidence="6">
    <location>
        <position position="76"/>
    </location>
    <ligand>
        <name>S-adenosyl-L-methionine</name>
        <dbReference type="ChEBI" id="CHEBI:59789"/>
    </ligand>
</feature>
<dbReference type="AlphaFoldDB" id="G7V9C6"/>
<dbReference type="STRING" id="580340.Tlie_1877"/>
<dbReference type="InterPro" id="IPR003682">
    <property type="entry name" value="rRNA_ssu_MeTfrase_G"/>
</dbReference>
<keyword evidence="2 6" id="KW-0698">rRNA processing</keyword>
<dbReference type="PANTHER" id="PTHR31760:SF0">
    <property type="entry name" value="S-ADENOSYL-L-METHIONINE-DEPENDENT METHYLTRANSFERASES SUPERFAMILY PROTEIN"/>
    <property type="match status" value="1"/>
</dbReference>
<dbReference type="HAMAP" id="MF_00074">
    <property type="entry name" value="16SrRNA_methyltr_G"/>
    <property type="match status" value="1"/>
</dbReference>
<organism evidence="7 8">
    <name type="scientific">Thermovirga lienii (strain ATCC BAA-1197 / DSM 17291 / Cas60314)</name>
    <dbReference type="NCBI Taxonomy" id="580340"/>
    <lineage>
        <taxon>Bacteria</taxon>
        <taxon>Thermotogati</taxon>
        <taxon>Synergistota</taxon>
        <taxon>Synergistia</taxon>
        <taxon>Synergistales</taxon>
        <taxon>Thermovirgaceae</taxon>
        <taxon>Thermovirga</taxon>
    </lineage>
</organism>
<reference evidence="8" key="1">
    <citation type="submission" date="2011-10" db="EMBL/GenBank/DDBJ databases">
        <title>The complete genome of chromosome of Thermovirga lienii DSM 17291.</title>
        <authorList>
            <consortium name="US DOE Joint Genome Institute (JGI-PGF)"/>
            <person name="Lucas S."/>
            <person name="Copeland A."/>
            <person name="Lapidus A."/>
            <person name="Glavina del Rio T."/>
            <person name="Dalin E."/>
            <person name="Tice H."/>
            <person name="Bruce D."/>
            <person name="Goodwin L."/>
            <person name="Pitluck S."/>
            <person name="Peters L."/>
            <person name="Mikhailova N."/>
            <person name="Saunders E."/>
            <person name="Kyrpides N."/>
            <person name="Mavromatis K."/>
            <person name="Ivanova N."/>
            <person name="Last F.I."/>
            <person name="Brettin T."/>
            <person name="Detter J.C."/>
            <person name="Han C."/>
            <person name="Larimer F."/>
            <person name="Land M."/>
            <person name="Hauser L."/>
            <person name="Markowitz V."/>
            <person name="Cheng J.-F."/>
            <person name="Hugenholtz P."/>
            <person name="Woyke T."/>
            <person name="Wu D."/>
            <person name="Spring S."/>
            <person name="Schroeder M."/>
            <person name="Brambilla E.-M."/>
            <person name="Klenk H.-P."/>
            <person name="Eisen J.A."/>
        </authorList>
    </citation>
    <scope>NUCLEOTIDE SEQUENCE [LARGE SCALE GENOMIC DNA]</scope>
    <source>
        <strain evidence="8">ATCC BAA-1197 / DSM 17291 / Cas60314</strain>
    </source>
</reference>
<dbReference type="PANTHER" id="PTHR31760">
    <property type="entry name" value="S-ADENOSYL-L-METHIONINE-DEPENDENT METHYLTRANSFERASES SUPERFAMILY PROTEIN"/>
    <property type="match status" value="1"/>
</dbReference>
<evidence type="ECO:0000256" key="4">
    <source>
        <dbReference type="ARBA" id="ARBA00022679"/>
    </source>
</evidence>
<evidence type="ECO:0000313" key="8">
    <source>
        <dbReference type="Proteomes" id="UP000005868"/>
    </source>
</evidence>
<dbReference type="InterPro" id="IPR029063">
    <property type="entry name" value="SAM-dependent_MTases_sf"/>
</dbReference>
<feature type="binding site" evidence="6">
    <location>
        <position position="144"/>
    </location>
    <ligand>
        <name>S-adenosyl-L-methionine</name>
        <dbReference type="ChEBI" id="CHEBI:59789"/>
    </ligand>
</feature>
<evidence type="ECO:0000256" key="5">
    <source>
        <dbReference type="ARBA" id="ARBA00022691"/>
    </source>
</evidence>
<dbReference type="EMBL" id="CP003096">
    <property type="protein sequence ID" value="AER67586.1"/>
    <property type="molecule type" value="Genomic_DNA"/>
</dbReference>